<accession>A0A6P8IDA9</accession>
<reference evidence="3" key="1">
    <citation type="submission" date="2025-08" db="UniProtKB">
        <authorList>
            <consortium name="RefSeq"/>
        </authorList>
    </citation>
    <scope>IDENTIFICATION</scope>
    <source>
        <tissue evidence="3">Tentacle</tissue>
    </source>
</reference>
<name>A0A6P8IDA9_ACTTE</name>
<evidence type="ECO:0000313" key="3">
    <source>
        <dbReference type="RefSeq" id="XP_031563345.1"/>
    </source>
</evidence>
<proteinExistence type="predicted"/>
<dbReference type="InParanoid" id="A0A6P8IDA9"/>
<keyword evidence="2" id="KW-1185">Reference proteome</keyword>
<dbReference type="Proteomes" id="UP000515163">
    <property type="component" value="Unplaced"/>
</dbReference>
<gene>
    <name evidence="3" type="primary">LOC116298904</name>
</gene>
<protein>
    <submittedName>
        <fullName evidence="3">Oxidoreductase-like domain-containing protein 1</fullName>
    </submittedName>
</protein>
<feature type="domain" description="Oxidoreductase-like" evidence="1">
    <location>
        <begin position="54"/>
        <end position="92"/>
    </location>
</feature>
<dbReference type="GO" id="GO:0005739">
    <property type="term" value="C:mitochondrion"/>
    <property type="evidence" value="ECO:0007669"/>
    <property type="project" value="TreeGrafter"/>
</dbReference>
<dbReference type="RefSeq" id="XP_031563345.1">
    <property type="nucleotide sequence ID" value="XM_031707485.1"/>
</dbReference>
<dbReference type="PANTHER" id="PTHR21193">
    <property type="entry name" value="OXIDOREDUCTASE-LIKE DOMAIN-CONTAINING PROTEIN 1"/>
    <property type="match status" value="1"/>
</dbReference>
<dbReference type="GeneID" id="116298904"/>
<dbReference type="InterPro" id="IPR019180">
    <property type="entry name" value="Oxidoreductase-like_N"/>
</dbReference>
<dbReference type="PANTHER" id="PTHR21193:SF3">
    <property type="entry name" value="OXIDOREDUCTASE-LIKE DOMAIN-CONTAINING PROTEIN 1"/>
    <property type="match status" value="1"/>
</dbReference>
<sequence length="114" mass="13063">MFRTFRFLVISKSLVQSQTSFRYTNIQRFCSSQVTTGNERSKVLTKLKGTPDGPPPSPPPRELCCMSGCQNCVWLQYMDEMIKYYKGNKDEAKKALDDIPDESIKAFIRIELGL</sequence>
<evidence type="ECO:0000259" key="1">
    <source>
        <dbReference type="Pfam" id="PF09791"/>
    </source>
</evidence>
<organism evidence="2 3">
    <name type="scientific">Actinia tenebrosa</name>
    <name type="common">Australian red waratah sea anemone</name>
    <dbReference type="NCBI Taxonomy" id="6105"/>
    <lineage>
        <taxon>Eukaryota</taxon>
        <taxon>Metazoa</taxon>
        <taxon>Cnidaria</taxon>
        <taxon>Anthozoa</taxon>
        <taxon>Hexacorallia</taxon>
        <taxon>Actiniaria</taxon>
        <taxon>Actiniidae</taxon>
        <taxon>Actinia</taxon>
    </lineage>
</organism>
<dbReference type="InterPro" id="IPR039251">
    <property type="entry name" value="OXLD1"/>
</dbReference>
<dbReference type="KEGG" id="aten:116298904"/>
<dbReference type="OrthoDB" id="10064411at2759"/>
<evidence type="ECO:0000313" key="2">
    <source>
        <dbReference type="Proteomes" id="UP000515163"/>
    </source>
</evidence>
<dbReference type="Pfam" id="PF09791">
    <property type="entry name" value="Oxidored-like"/>
    <property type="match status" value="1"/>
</dbReference>
<dbReference type="AlphaFoldDB" id="A0A6P8IDA9"/>